<dbReference type="Proteomes" id="UP001055439">
    <property type="component" value="Chromosome 8"/>
</dbReference>
<evidence type="ECO:0000313" key="1">
    <source>
        <dbReference type="EMBL" id="URE25715.1"/>
    </source>
</evidence>
<organism evidence="1 2">
    <name type="scientific">Musa troglodytarum</name>
    <name type="common">fe'i banana</name>
    <dbReference type="NCBI Taxonomy" id="320322"/>
    <lineage>
        <taxon>Eukaryota</taxon>
        <taxon>Viridiplantae</taxon>
        <taxon>Streptophyta</taxon>
        <taxon>Embryophyta</taxon>
        <taxon>Tracheophyta</taxon>
        <taxon>Spermatophyta</taxon>
        <taxon>Magnoliopsida</taxon>
        <taxon>Liliopsida</taxon>
        <taxon>Zingiberales</taxon>
        <taxon>Musaceae</taxon>
        <taxon>Musa</taxon>
    </lineage>
</organism>
<gene>
    <name evidence="1" type="ORF">MUK42_15592</name>
</gene>
<name>A0A9E7KSK5_9LILI</name>
<sequence length="89" mass="9680">MWRETEVGGGSGTKTREVAAGRHCLMSDPTLEGEMYSGLNSSDDDDVGGLKANCILVSIHLMMLEGELSSGLNSSDGVRRRIAFWYQLI</sequence>
<evidence type="ECO:0000313" key="2">
    <source>
        <dbReference type="Proteomes" id="UP001055439"/>
    </source>
</evidence>
<dbReference type="AlphaFoldDB" id="A0A9E7KSK5"/>
<protein>
    <submittedName>
        <fullName evidence="1">Uncharacterized protein</fullName>
    </submittedName>
</protein>
<dbReference type="EMBL" id="CP097510">
    <property type="protein sequence ID" value="URE25715.1"/>
    <property type="molecule type" value="Genomic_DNA"/>
</dbReference>
<proteinExistence type="predicted"/>
<reference evidence="1" key="1">
    <citation type="submission" date="2022-05" db="EMBL/GenBank/DDBJ databases">
        <title>The Musa troglodytarum L. genome provides insights into the mechanism of non-climacteric behaviour and enrichment of carotenoids.</title>
        <authorList>
            <person name="Wang J."/>
        </authorList>
    </citation>
    <scope>NUCLEOTIDE SEQUENCE</scope>
    <source>
        <tissue evidence="1">Leaf</tissue>
    </source>
</reference>
<keyword evidence="2" id="KW-1185">Reference proteome</keyword>
<accession>A0A9E7KSK5</accession>